<proteinExistence type="predicted"/>
<protein>
    <submittedName>
        <fullName evidence="1">DUF2478 domain-containing protein</fullName>
    </submittedName>
</protein>
<sequence length="197" mass="20660">MIPPDLQEPAELNPPRLAAILYGPGDDADVLLDDFVQGLVLRGVRVGGIVQRNTRDEIGRKSGMDVIDLGNGDTISICQDLGSGSTACKLDAAGLAEAGMAVHRAIAAHADLIVINKFSKQEASGSGLRGELADAITSGIPVLTAVPQKCIEDWRVFTGDLGALLPATRTAMDAWWLRVSPQASAPAEDRKTAHPSS</sequence>
<dbReference type="Proteomes" id="UP000886476">
    <property type="component" value="Unassembled WGS sequence"/>
</dbReference>
<organism evidence="1 2">
    <name type="scientific">Bradyrhizobium aeschynomenes</name>
    <dbReference type="NCBI Taxonomy" id="2734909"/>
    <lineage>
        <taxon>Bacteria</taxon>
        <taxon>Pseudomonadati</taxon>
        <taxon>Pseudomonadota</taxon>
        <taxon>Alphaproteobacteria</taxon>
        <taxon>Hyphomicrobiales</taxon>
        <taxon>Nitrobacteraceae</taxon>
        <taxon>Bradyrhizobium</taxon>
    </lineage>
</organism>
<dbReference type="Pfam" id="PF10649">
    <property type="entry name" value="DUF2478"/>
    <property type="match status" value="1"/>
</dbReference>
<name>A0ABX2CGV3_9BRAD</name>
<dbReference type="RefSeq" id="WP_172112538.1">
    <property type="nucleotide sequence ID" value="NZ_JABFDN010000007.1"/>
</dbReference>
<accession>A0ABX2CGV3</accession>
<reference evidence="1" key="1">
    <citation type="submission" date="2020-05" db="EMBL/GenBank/DDBJ databases">
        <title>Nod-independent and nitrogen-fixing Bradyrhizobium aeschynomene sp. nov. isolated from nodules of Aeschynomene indica.</title>
        <authorList>
            <person name="Zhang Z."/>
        </authorList>
    </citation>
    <scope>NUCLEOTIDE SEQUENCE</scope>
    <source>
        <strain evidence="1">83012</strain>
    </source>
</reference>
<gene>
    <name evidence="1" type="ORF">HL667_20745</name>
</gene>
<dbReference type="InterPro" id="IPR018912">
    <property type="entry name" value="DUF2478"/>
</dbReference>
<evidence type="ECO:0000313" key="2">
    <source>
        <dbReference type="Proteomes" id="UP000886476"/>
    </source>
</evidence>
<comment type="caution">
    <text evidence="1">The sequence shown here is derived from an EMBL/GenBank/DDBJ whole genome shotgun (WGS) entry which is preliminary data.</text>
</comment>
<keyword evidence="2" id="KW-1185">Reference proteome</keyword>
<evidence type="ECO:0000313" key="1">
    <source>
        <dbReference type="EMBL" id="NPU67444.1"/>
    </source>
</evidence>
<dbReference type="EMBL" id="JABFDN010000007">
    <property type="protein sequence ID" value="NPU67444.1"/>
    <property type="molecule type" value="Genomic_DNA"/>
</dbReference>